<dbReference type="KEGG" id="cfj:CFIO01_06406"/>
<dbReference type="OrthoDB" id="9983560at2759"/>
<dbReference type="InterPro" id="IPR050432">
    <property type="entry name" value="FAD-linked_Oxidoreductases_BP"/>
</dbReference>
<dbReference type="Pfam" id="PF08031">
    <property type="entry name" value="BBE"/>
    <property type="match status" value="1"/>
</dbReference>
<dbReference type="Gene3D" id="3.30.465.10">
    <property type="match status" value="2"/>
</dbReference>
<keyword evidence="2" id="KW-0560">Oxidoreductase</keyword>
<dbReference type="eggNOG" id="ENOG502QQWK">
    <property type="taxonomic scope" value="Eukaryota"/>
</dbReference>
<feature type="domain" description="FAD-binding PCMH-type" evidence="4">
    <location>
        <begin position="120"/>
        <end position="306"/>
    </location>
</feature>
<evidence type="ECO:0000259" key="4">
    <source>
        <dbReference type="PROSITE" id="PS51387"/>
    </source>
</evidence>
<dbReference type="Proteomes" id="UP000020467">
    <property type="component" value="Unassembled WGS sequence"/>
</dbReference>
<dbReference type="InterPro" id="IPR036318">
    <property type="entry name" value="FAD-bd_PCMH-like_sf"/>
</dbReference>
<dbReference type="InterPro" id="IPR016169">
    <property type="entry name" value="FAD-bd_PCMH_sub2"/>
</dbReference>
<feature type="chain" id="PRO_5001455881" description="FAD-binding PCMH-type domain-containing protein" evidence="3">
    <location>
        <begin position="21"/>
        <end position="591"/>
    </location>
</feature>
<feature type="signal peptide" evidence="3">
    <location>
        <begin position="1"/>
        <end position="20"/>
    </location>
</feature>
<gene>
    <name evidence="5" type="ORF">CFIO01_06406</name>
</gene>
<comment type="caution">
    <text evidence="5">The sequence shown here is derived from an EMBL/GenBank/DDBJ whole genome shotgun (WGS) entry which is preliminary data.</text>
</comment>
<evidence type="ECO:0000256" key="1">
    <source>
        <dbReference type="ARBA" id="ARBA00005466"/>
    </source>
</evidence>
<dbReference type="GO" id="GO:0016491">
    <property type="term" value="F:oxidoreductase activity"/>
    <property type="evidence" value="ECO:0007669"/>
    <property type="project" value="UniProtKB-KW"/>
</dbReference>
<evidence type="ECO:0000256" key="2">
    <source>
        <dbReference type="ARBA" id="ARBA00023002"/>
    </source>
</evidence>
<keyword evidence="3" id="KW-0732">Signal</keyword>
<dbReference type="InterPro" id="IPR012951">
    <property type="entry name" value="BBE"/>
</dbReference>
<organism evidence="5 6">
    <name type="scientific">Colletotrichum fioriniae PJ7</name>
    <dbReference type="NCBI Taxonomy" id="1445577"/>
    <lineage>
        <taxon>Eukaryota</taxon>
        <taxon>Fungi</taxon>
        <taxon>Dikarya</taxon>
        <taxon>Ascomycota</taxon>
        <taxon>Pezizomycotina</taxon>
        <taxon>Sordariomycetes</taxon>
        <taxon>Hypocreomycetidae</taxon>
        <taxon>Glomerellales</taxon>
        <taxon>Glomerellaceae</taxon>
        <taxon>Colletotrichum</taxon>
        <taxon>Colletotrichum acutatum species complex</taxon>
    </lineage>
</organism>
<dbReference type="SUPFAM" id="SSF56176">
    <property type="entry name" value="FAD-binding/transporter-associated domain-like"/>
    <property type="match status" value="1"/>
</dbReference>
<dbReference type="InterPro" id="IPR006094">
    <property type="entry name" value="Oxid_FAD_bind_N"/>
</dbReference>
<name>A0A010RM98_9PEZI</name>
<reference evidence="5 6" key="1">
    <citation type="submission" date="2014-02" db="EMBL/GenBank/DDBJ databases">
        <title>The genome sequence of Colletotrichum fioriniae PJ7.</title>
        <authorList>
            <person name="Baroncelli R."/>
            <person name="Thon M.R."/>
        </authorList>
    </citation>
    <scope>NUCLEOTIDE SEQUENCE [LARGE SCALE GENOMIC DNA]</scope>
    <source>
        <strain evidence="5 6">PJ7</strain>
    </source>
</reference>
<proteinExistence type="inferred from homology"/>
<dbReference type="STRING" id="1445577.A0A010RM98"/>
<dbReference type="InterPro" id="IPR016166">
    <property type="entry name" value="FAD-bd_PCMH"/>
</dbReference>
<dbReference type="Pfam" id="PF01565">
    <property type="entry name" value="FAD_binding_4"/>
    <property type="match status" value="1"/>
</dbReference>
<dbReference type="AlphaFoldDB" id="A0A010RM98"/>
<dbReference type="GO" id="GO:0071949">
    <property type="term" value="F:FAD binding"/>
    <property type="evidence" value="ECO:0007669"/>
    <property type="project" value="InterPro"/>
</dbReference>
<protein>
    <recommendedName>
        <fullName evidence="4">FAD-binding PCMH-type domain-containing protein</fullName>
    </recommendedName>
</protein>
<comment type="similarity">
    <text evidence="1">Belongs to the oxygen-dependent FAD-linked oxidoreductase family.</text>
</comment>
<sequence>MTSSRIAIVLITLIVGSVRAESCKCSPQDPCWPMASDWDTLNRTLDGGLIQFNPPGSVCYSSQPDYNQEACDSLIAQYSTWAFNSANPASMDTKDACDPIYPNGTSIFGDTQAGAIGCSLGALSPYVVNATKAGHVRAALQFAEDHNLRLNIKNTGHGGKLRSSAPGSLSIWTHHMKSFVFHETFQPVGCSFNTSKHDAQMAATIGAGMQDGELFEALASHNAFGTGGTNTDVGVVGWSTGGGHGFMTGAYGQGADNIIEASVVTPAGDVVVANECQHEDLFWAIRGGGGGTFGDILNLTLKAYPMPNVTLFGINIAAKNGTSPKTWWEFIAGFHTLVPALQDQGLHGYWSMGAASRALGGSFFLWNADNATVAQVTAPLQELLKNSSDLITYTASPIQLPTFYELVKQLPALGDMSRNGATTASRLISRDVLTQNQTAFAKTLEKLAQNNVESLTQGSISFSGTMTISSKPVDNSLNPVWRRASIHLIASQSYPATLSSIETEKVVRDMTFNKLNLLRELDPSSGAYLNEANDLEPGWQWSFFGQNYGRLFTLKNKYDPNGLLWCNKCVGSEQWVMVQNGSLCPAYAFHQ</sequence>
<dbReference type="PANTHER" id="PTHR13878">
    <property type="entry name" value="GULONOLACTONE OXIDASE"/>
    <property type="match status" value="1"/>
</dbReference>
<keyword evidence="6" id="KW-1185">Reference proteome</keyword>
<evidence type="ECO:0000313" key="5">
    <source>
        <dbReference type="EMBL" id="EXF79084.1"/>
    </source>
</evidence>
<dbReference type="PROSITE" id="PS51387">
    <property type="entry name" value="FAD_PCMH"/>
    <property type="match status" value="1"/>
</dbReference>
<dbReference type="EMBL" id="JARH01000575">
    <property type="protein sequence ID" value="EXF79084.1"/>
    <property type="molecule type" value="Genomic_DNA"/>
</dbReference>
<dbReference type="PANTHER" id="PTHR13878:SF91">
    <property type="entry name" value="FAD BINDING DOMAIN PROTEIN (AFU_ORTHOLOGUE AFUA_6G12070)-RELATED"/>
    <property type="match status" value="1"/>
</dbReference>
<dbReference type="HOGENOM" id="CLU_018354_4_4_1"/>
<evidence type="ECO:0000313" key="6">
    <source>
        <dbReference type="Proteomes" id="UP000020467"/>
    </source>
</evidence>
<evidence type="ECO:0000256" key="3">
    <source>
        <dbReference type="SAM" id="SignalP"/>
    </source>
</evidence>
<accession>A0A010RM98</accession>